<organism evidence="7 8">
    <name type="scientific">Papaver nudicaule</name>
    <name type="common">Iceland poppy</name>
    <dbReference type="NCBI Taxonomy" id="74823"/>
    <lineage>
        <taxon>Eukaryota</taxon>
        <taxon>Viridiplantae</taxon>
        <taxon>Streptophyta</taxon>
        <taxon>Embryophyta</taxon>
        <taxon>Tracheophyta</taxon>
        <taxon>Spermatophyta</taxon>
        <taxon>Magnoliopsida</taxon>
        <taxon>Ranunculales</taxon>
        <taxon>Papaveraceae</taxon>
        <taxon>Papaveroideae</taxon>
        <taxon>Papaver</taxon>
    </lineage>
</organism>
<evidence type="ECO:0000256" key="2">
    <source>
        <dbReference type="ARBA" id="ARBA00022771"/>
    </source>
</evidence>
<dbReference type="GO" id="GO:0061630">
    <property type="term" value="F:ubiquitin protein ligase activity"/>
    <property type="evidence" value="ECO:0007669"/>
    <property type="project" value="TreeGrafter"/>
</dbReference>
<protein>
    <recommendedName>
        <fullName evidence="6">RING-type domain-containing protein</fullName>
    </recommendedName>
</protein>
<dbReference type="PANTHER" id="PTHR45931">
    <property type="entry name" value="SI:CH211-59O9.10"/>
    <property type="match status" value="1"/>
</dbReference>
<dbReference type="EMBL" id="JAJJMA010173823">
    <property type="protein sequence ID" value="MCL7036958.1"/>
    <property type="molecule type" value="Genomic_DNA"/>
</dbReference>
<proteinExistence type="predicted"/>
<dbReference type="GO" id="GO:0005634">
    <property type="term" value="C:nucleus"/>
    <property type="evidence" value="ECO:0007669"/>
    <property type="project" value="TreeGrafter"/>
</dbReference>
<dbReference type="PROSITE" id="PS50089">
    <property type="entry name" value="ZF_RING_2"/>
    <property type="match status" value="1"/>
</dbReference>
<dbReference type="Proteomes" id="UP001177140">
    <property type="component" value="Unassembled WGS sequence"/>
</dbReference>
<dbReference type="AlphaFoldDB" id="A0AA41SME7"/>
<dbReference type="PANTHER" id="PTHR45931:SF3">
    <property type="entry name" value="RING ZINC FINGER-CONTAINING PROTEIN"/>
    <property type="match status" value="1"/>
</dbReference>
<sequence>MLTSMEVRKSYHKHVVDHVLGEVMSNYAPSSFLVTAHVTMIQEEKSDASDDEEDEDDSTDDDDDEGSSEYETDNEESSNMNNGVPEHLLDGLKKEDYKAGEDGEEENECTICTESLDCHEVIRCPCSHTSHSGCLMKWLLVNNSCPVCRRPVV</sequence>
<evidence type="ECO:0000313" key="8">
    <source>
        <dbReference type="Proteomes" id="UP001177140"/>
    </source>
</evidence>
<dbReference type="InterPro" id="IPR001841">
    <property type="entry name" value="Znf_RING"/>
</dbReference>
<reference evidence="7" key="1">
    <citation type="submission" date="2022-03" db="EMBL/GenBank/DDBJ databases">
        <title>A functionally conserved STORR gene fusion in Papaver species that diverged 16.8 million years ago.</title>
        <authorList>
            <person name="Catania T."/>
        </authorList>
    </citation>
    <scope>NUCLEOTIDE SEQUENCE</scope>
    <source>
        <strain evidence="7">S-191538</strain>
    </source>
</reference>
<feature type="region of interest" description="Disordered" evidence="5">
    <location>
        <begin position="42"/>
        <end position="105"/>
    </location>
</feature>
<evidence type="ECO:0000256" key="5">
    <source>
        <dbReference type="SAM" id="MobiDB-lite"/>
    </source>
</evidence>
<name>A0AA41SME7_PAPNU</name>
<dbReference type="GO" id="GO:0008270">
    <property type="term" value="F:zinc ion binding"/>
    <property type="evidence" value="ECO:0007669"/>
    <property type="project" value="UniProtKB-KW"/>
</dbReference>
<evidence type="ECO:0000256" key="3">
    <source>
        <dbReference type="ARBA" id="ARBA00022833"/>
    </source>
</evidence>
<dbReference type="GO" id="GO:0006511">
    <property type="term" value="P:ubiquitin-dependent protein catabolic process"/>
    <property type="evidence" value="ECO:0007669"/>
    <property type="project" value="TreeGrafter"/>
</dbReference>
<gene>
    <name evidence="7" type="ORF">MKW94_021690</name>
</gene>
<evidence type="ECO:0000256" key="1">
    <source>
        <dbReference type="ARBA" id="ARBA00022723"/>
    </source>
</evidence>
<comment type="caution">
    <text evidence="7">The sequence shown here is derived from an EMBL/GenBank/DDBJ whole genome shotgun (WGS) entry which is preliminary data.</text>
</comment>
<accession>A0AA41SME7</accession>
<keyword evidence="2 4" id="KW-0863">Zinc-finger</keyword>
<keyword evidence="3" id="KW-0862">Zinc</keyword>
<dbReference type="Pfam" id="PF13639">
    <property type="entry name" value="zf-RING_2"/>
    <property type="match status" value="1"/>
</dbReference>
<evidence type="ECO:0000256" key="4">
    <source>
        <dbReference type="PROSITE-ProRule" id="PRU00175"/>
    </source>
</evidence>
<feature type="compositionally biased region" description="Acidic residues" evidence="5">
    <location>
        <begin position="49"/>
        <end position="76"/>
    </location>
</feature>
<feature type="compositionally biased region" description="Basic and acidic residues" evidence="5">
    <location>
        <begin position="87"/>
        <end position="101"/>
    </location>
</feature>
<evidence type="ECO:0000259" key="6">
    <source>
        <dbReference type="PROSITE" id="PS50089"/>
    </source>
</evidence>
<feature type="domain" description="RING-type" evidence="6">
    <location>
        <begin position="109"/>
        <end position="149"/>
    </location>
</feature>
<keyword evidence="1" id="KW-0479">Metal-binding</keyword>
<evidence type="ECO:0000313" key="7">
    <source>
        <dbReference type="EMBL" id="MCL7036958.1"/>
    </source>
</evidence>
<keyword evidence="8" id="KW-1185">Reference proteome</keyword>
<dbReference type="InterPro" id="IPR051834">
    <property type="entry name" value="RING_finger_E3_ligase"/>
</dbReference>
<dbReference type="Gene3D" id="3.30.40.10">
    <property type="entry name" value="Zinc/RING finger domain, C3HC4 (zinc finger)"/>
    <property type="match status" value="1"/>
</dbReference>
<dbReference type="InterPro" id="IPR013083">
    <property type="entry name" value="Znf_RING/FYVE/PHD"/>
</dbReference>
<dbReference type="SUPFAM" id="SSF57850">
    <property type="entry name" value="RING/U-box"/>
    <property type="match status" value="1"/>
</dbReference>